<proteinExistence type="predicted"/>
<protein>
    <submittedName>
        <fullName evidence="1">Uncharacterized protein</fullName>
    </submittedName>
</protein>
<reference evidence="1 2" key="1">
    <citation type="submission" date="2019-12" db="EMBL/GenBank/DDBJ databases">
        <title>Novel species isolated from a subtropical stream in China.</title>
        <authorList>
            <person name="Lu H."/>
        </authorList>
    </citation>
    <scope>NUCLEOTIDE SEQUENCE [LARGE SCALE GENOMIC DNA]</scope>
    <source>
        <strain evidence="1 2">CY13W</strain>
    </source>
</reference>
<dbReference type="Proteomes" id="UP000478090">
    <property type="component" value="Unassembled WGS sequence"/>
</dbReference>
<evidence type="ECO:0000313" key="2">
    <source>
        <dbReference type="Proteomes" id="UP000478090"/>
    </source>
</evidence>
<comment type="caution">
    <text evidence="1">The sequence shown here is derived from an EMBL/GenBank/DDBJ whole genome shotgun (WGS) entry which is preliminary data.</text>
</comment>
<name>A0ABW9VSL6_9BURK</name>
<organism evidence="1 2">
    <name type="scientific">Duganella qianjiadongensis</name>
    <dbReference type="NCBI Taxonomy" id="2692176"/>
    <lineage>
        <taxon>Bacteria</taxon>
        <taxon>Pseudomonadati</taxon>
        <taxon>Pseudomonadota</taxon>
        <taxon>Betaproteobacteria</taxon>
        <taxon>Burkholderiales</taxon>
        <taxon>Oxalobacteraceae</taxon>
        <taxon>Telluria group</taxon>
        <taxon>Duganella</taxon>
    </lineage>
</organism>
<evidence type="ECO:0000313" key="1">
    <source>
        <dbReference type="EMBL" id="MYM41934.1"/>
    </source>
</evidence>
<dbReference type="EMBL" id="WWCM01000025">
    <property type="protein sequence ID" value="MYM41934.1"/>
    <property type="molecule type" value="Genomic_DNA"/>
</dbReference>
<sequence>MNSDKSSNEVHQQSNVGDYIPLSTMHVALPAAVVNRVLWKLICGLDKPSHGDGN</sequence>
<dbReference type="RefSeq" id="WP_161041191.1">
    <property type="nucleotide sequence ID" value="NZ_WWCM01000025.1"/>
</dbReference>
<accession>A0ABW9VSL6</accession>
<gene>
    <name evidence="1" type="ORF">GTP27_21755</name>
</gene>
<keyword evidence="2" id="KW-1185">Reference proteome</keyword>